<evidence type="ECO:0000313" key="1">
    <source>
        <dbReference type="EMBL" id="OCH86584.1"/>
    </source>
</evidence>
<organism evidence="1 2">
    <name type="scientific">Obba rivulosa</name>
    <dbReference type="NCBI Taxonomy" id="1052685"/>
    <lineage>
        <taxon>Eukaryota</taxon>
        <taxon>Fungi</taxon>
        <taxon>Dikarya</taxon>
        <taxon>Basidiomycota</taxon>
        <taxon>Agaricomycotina</taxon>
        <taxon>Agaricomycetes</taxon>
        <taxon>Polyporales</taxon>
        <taxon>Gelatoporiaceae</taxon>
        <taxon>Obba</taxon>
    </lineage>
</organism>
<reference evidence="1 2" key="1">
    <citation type="submission" date="2016-07" db="EMBL/GenBank/DDBJ databases">
        <title>Draft genome of the white-rot fungus Obba rivulosa 3A-2.</title>
        <authorList>
            <consortium name="DOE Joint Genome Institute"/>
            <person name="Miettinen O."/>
            <person name="Riley R."/>
            <person name="Acob R."/>
            <person name="Barry K."/>
            <person name="Cullen D."/>
            <person name="De Vries R."/>
            <person name="Hainaut M."/>
            <person name="Hatakka A."/>
            <person name="Henrissat B."/>
            <person name="Hilden K."/>
            <person name="Kuo R."/>
            <person name="Labutti K."/>
            <person name="Lipzen A."/>
            <person name="Makela M.R."/>
            <person name="Sandor L."/>
            <person name="Spatafora J.W."/>
            <person name="Grigoriev I.V."/>
            <person name="Hibbett D.S."/>
        </authorList>
    </citation>
    <scope>NUCLEOTIDE SEQUENCE [LARGE SCALE GENOMIC DNA]</scope>
    <source>
        <strain evidence="1 2">3A-2</strain>
    </source>
</reference>
<proteinExistence type="predicted"/>
<sequence>MQISYRNLPGPCSENLVQLDFEHEQVGSVQSGHSPKHTAFRLRADCTRDVLSACGFCYDHPVHAHAGRCRKGIACVPSISESRTSHLAQVEASEGRLRRAVSQALNVPESDDQAVAVYEECCQSVRTRAALDYRYRSPLPSNAPEHINLDALFHQVASKIKDSSSATLKYATM</sequence>
<dbReference type="Proteomes" id="UP000250043">
    <property type="component" value="Unassembled WGS sequence"/>
</dbReference>
<dbReference type="EMBL" id="KV722520">
    <property type="protein sequence ID" value="OCH86584.1"/>
    <property type="molecule type" value="Genomic_DNA"/>
</dbReference>
<keyword evidence="2" id="KW-1185">Reference proteome</keyword>
<evidence type="ECO:0000313" key="2">
    <source>
        <dbReference type="Proteomes" id="UP000250043"/>
    </source>
</evidence>
<protein>
    <submittedName>
        <fullName evidence="1">Uncharacterized protein</fullName>
    </submittedName>
</protein>
<name>A0A8E2ANM3_9APHY</name>
<accession>A0A8E2ANM3</accession>
<dbReference type="AlphaFoldDB" id="A0A8E2ANM3"/>
<gene>
    <name evidence="1" type="ORF">OBBRIDRAFT_218909</name>
</gene>